<feature type="compositionally biased region" description="Basic and acidic residues" evidence="1">
    <location>
        <begin position="156"/>
        <end position="167"/>
    </location>
</feature>
<sequence>MDEPRIAAMVFEARVQEAEREELLQRLELKGDECPMPRDLRYCLPNTLKKHKDAKLSAYQAFLDGMTGALVSSRHFIGVEIDICDLIVDAQSGSAPRRAQGGKGDAKVVGGLLELSWEIEVMAPSGAQRVIDLLQQDERFEMITCQSLPPKTSRPAGREAKSKRAEDTPAASSRSSQRAVTSSRGQRAAEPSTKEAEESEDSEESEEGSDESVPSPSRSGQTKNTDVKSFFPIEHVGIVGSELGGLEVVLSDQNQFLQKIADWCPELGTYSSALGNNAEFDPKHWGSFVLDTCFKNQFLLFPKVTNL</sequence>
<dbReference type="OrthoDB" id="10495254at2759"/>
<proteinExistence type="predicted"/>
<dbReference type="Proteomes" id="UP000626092">
    <property type="component" value="Unassembled WGS sequence"/>
</dbReference>
<feature type="compositionally biased region" description="Low complexity" evidence="1">
    <location>
        <begin position="170"/>
        <end position="184"/>
    </location>
</feature>
<organism evidence="2 3">
    <name type="scientific">Rhododendron simsii</name>
    <name type="common">Sims's rhododendron</name>
    <dbReference type="NCBI Taxonomy" id="118357"/>
    <lineage>
        <taxon>Eukaryota</taxon>
        <taxon>Viridiplantae</taxon>
        <taxon>Streptophyta</taxon>
        <taxon>Embryophyta</taxon>
        <taxon>Tracheophyta</taxon>
        <taxon>Spermatophyta</taxon>
        <taxon>Magnoliopsida</taxon>
        <taxon>eudicotyledons</taxon>
        <taxon>Gunneridae</taxon>
        <taxon>Pentapetalae</taxon>
        <taxon>asterids</taxon>
        <taxon>Ericales</taxon>
        <taxon>Ericaceae</taxon>
        <taxon>Ericoideae</taxon>
        <taxon>Rhodoreae</taxon>
        <taxon>Rhododendron</taxon>
    </lineage>
</organism>
<protein>
    <submittedName>
        <fullName evidence="2">Uncharacterized protein</fullName>
    </submittedName>
</protein>
<evidence type="ECO:0000256" key="1">
    <source>
        <dbReference type="SAM" id="MobiDB-lite"/>
    </source>
</evidence>
<name>A0A834HEH8_RHOSS</name>
<evidence type="ECO:0000313" key="2">
    <source>
        <dbReference type="EMBL" id="KAF7150905.1"/>
    </source>
</evidence>
<evidence type="ECO:0000313" key="3">
    <source>
        <dbReference type="Proteomes" id="UP000626092"/>
    </source>
</evidence>
<accession>A0A834HEH8</accession>
<gene>
    <name evidence="2" type="ORF">RHSIM_Rhsim02G0152300</name>
</gene>
<dbReference type="EMBL" id="WJXA01000002">
    <property type="protein sequence ID" value="KAF7150905.1"/>
    <property type="molecule type" value="Genomic_DNA"/>
</dbReference>
<reference evidence="2" key="1">
    <citation type="submission" date="2019-11" db="EMBL/GenBank/DDBJ databases">
        <authorList>
            <person name="Liu Y."/>
            <person name="Hou J."/>
            <person name="Li T.-Q."/>
            <person name="Guan C.-H."/>
            <person name="Wu X."/>
            <person name="Wu H.-Z."/>
            <person name="Ling F."/>
            <person name="Zhang R."/>
            <person name="Shi X.-G."/>
            <person name="Ren J.-P."/>
            <person name="Chen E.-F."/>
            <person name="Sun J.-M."/>
        </authorList>
    </citation>
    <scope>NUCLEOTIDE SEQUENCE</scope>
    <source>
        <strain evidence="2">Adult_tree_wgs_1</strain>
        <tissue evidence="2">Leaves</tissue>
    </source>
</reference>
<feature type="compositionally biased region" description="Acidic residues" evidence="1">
    <location>
        <begin position="197"/>
        <end position="210"/>
    </location>
</feature>
<keyword evidence="3" id="KW-1185">Reference proteome</keyword>
<dbReference type="AlphaFoldDB" id="A0A834HEH8"/>
<comment type="caution">
    <text evidence="2">The sequence shown here is derived from an EMBL/GenBank/DDBJ whole genome shotgun (WGS) entry which is preliminary data.</text>
</comment>
<feature type="region of interest" description="Disordered" evidence="1">
    <location>
        <begin position="144"/>
        <end position="226"/>
    </location>
</feature>